<organism evidence="11 12">
    <name type="scientific">Equus asinus</name>
    <name type="common">Donkey</name>
    <name type="synonym">Equus africanus asinus</name>
    <dbReference type="NCBI Taxonomy" id="9793"/>
    <lineage>
        <taxon>Eukaryota</taxon>
        <taxon>Metazoa</taxon>
        <taxon>Chordata</taxon>
        <taxon>Craniata</taxon>
        <taxon>Vertebrata</taxon>
        <taxon>Euteleostomi</taxon>
        <taxon>Mammalia</taxon>
        <taxon>Eutheria</taxon>
        <taxon>Laurasiatheria</taxon>
        <taxon>Perissodactyla</taxon>
        <taxon>Equidae</taxon>
        <taxon>Equus</taxon>
    </lineage>
</organism>
<evidence type="ECO:0000313" key="11">
    <source>
        <dbReference type="Ensembl" id="ENSEASP00005056044.1"/>
    </source>
</evidence>
<keyword evidence="12" id="KW-1185">Reference proteome</keyword>
<keyword evidence="5" id="KW-0862">Zinc</keyword>
<dbReference type="PROSITE" id="PS50157">
    <property type="entry name" value="ZINC_FINGER_C2H2_2"/>
    <property type="match status" value="2"/>
</dbReference>
<dbReference type="FunFam" id="3.30.160.60:FF:000710">
    <property type="entry name" value="Zinc finger protein 768"/>
    <property type="match status" value="1"/>
</dbReference>
<evidence type="ECO:0000256" key="7">
    <source>
        <dbReference type="ARBA" id="ARBA00023242"/>
    </source>
</evidence>
<dbReference type="GO" id="GO:0005634">
    <property type="term" value="C:nucleus"/>
    <property type="evidence" value="ECO:0007669"/>
    <property type="project" value="UniProtKB-SubCell"/>
</dbReference>
<accession>A0A9L0JS81</accession>
<dbReference type="Ensembl" id="ENSEAST00005067122.1">
    <property type="protein sequence ID" value="ENSEASP00005056044.1"/>
    <property type="gene ID" value="ENSEASG00005026065.1"/>
</dbReference>
<dbReference type="GO" id="GO:0008270">
    <property type="term" value="F:zinc ion binding"/>
    <property type="evidence" value="ECO:0007669"/>
    <property type="project" value="UniProtKB-KW"/>
</dbReference>
<reference evidence="11" key="2">
    <citation type="submission" date="2025-08" db="UniProtKB">
        <authorList>
            <consortium name="Ensembl"/>
        </authorList>
    </citation>
    <scope>IDENTIFICATION</scope>
</reference>
<evidence type="ECO:0000256" key="5">
    <source>
        <dbReference type="ARBA" id="ARBA00022833"/>
    </source>
</evidence>
<dbReference type="Pfam" id="PF00096">
    <property type="entry name" value="zf-C2H2"/>
    <property type="match status" value="2"/>
</dbReference>
<evidence type="ECO:0000256" key="8">
    <source>
        <dbReference type="PROSITE-ProRule" id="PRU00042"/>
    </source>
</evidence>
<reference evidence="11" key="3">
    <citation type="submission" date="2025-09" db="UniProtKB">
        <authorList>
            <consortium name="Ensembl"/>
        </authorList>
    </citation>
    <scope>IDENTIFICATION</scope>
</reference>
<evidence type="ECO:0000256" key="1">
    <source>
        <dbReference type="ARBA" id="ARBA00004123"/>
    </source>
</evidence>
<keyword evidence="4 8" id="KW-0863">Zinc-finger</keyword>
<dbReference type="InterPro" id="IPR013087">
    <property type="entry name" value="Znf_C2H2_type"/>
</dbReference>
<keyword evidence="3" id="KW-0677">Repeat</keyword>
<proteinExistence type="predicted"/>
<dbReference type="InterPro" id="IPR050826">
    <property type="entry name" value="Krueppel_C2H2_ZnFinger"/>
</dbReference>
<dbReference type="Proteomes" id="UP000694387">
    <property type="component" value="Chromosome 26"/>
</dbReference>
<keyword evidence="2" id="KW-0479">Metal-binding</keyword>
<protein>
    <recommendedName>
        <fullName evidence="10">C2H2-type domain-containing protein</fullName>
    </recommendedName>
</protein>
<feature type="compositionally biased region" description="Basic and acidic residues" evidence="9">
    <location>
        <begin position="83"/>
        <end position="93"/>
    </location>
</feature>
<keyword evidence="7" id="KW-0539">Nucleus</keyword>
<name>A0A9L0JS81_EQUAS</name>
<sequence length="206" mass="23160">MEENSYGREIVWVCLNVVHAVPEPLRCTNHGTGFTEDANPYGRHGAHRGEKSHKWDACGGDFSLSSVVIAHYPTPSDAKAYECQERAKDHRQSSDLPRYQKGRSSSLRNHHRVHTGETPYRCEACGKGFGFRSLLCIHQGVSHTGENPYRCGKCGKGFSQSTHLHIHQRRVHTGEMEYPGREHGEGFSDSADLLAHQRLLQRTEAL</sequence>
<dbReference type="SMART" id="SM00355">
    <property type="entry name" value="ZnF_C2H2"/>
    <property type="match status" value="2"/>
</dbReference>
<evidence type="ECO:0000256" key="9">
    <source>
        <dbReference type="SAM" id="MobiDB-lite"/>
    </source>
</evidence>
<dbReference type="PANTHER" id="PTHR24377">
    <property type="entry name" value="IP01015P-RELATED"/>
    <property type="match status" value="1"/>
</dbReference>
<dbReference type="AlphaFoldDB" id="A0A9L0JS81"/>
<evidence type="ECO:0000256" key="2">
    <source>
        <dbReference type="ARBA" id="ARBA00022723"/>
    </source>
</evidence>
<evidence type="ECO:0000313" key="12">
    <source>
        <dbReference type="Proteomes" id="UP000694387"/>
    </source>
</evidence>
<evidence type="ECO:0000256" key="6">
    <source>
        <dbReference type="ARBA" id="ARBA00023125"/>
    </source>
</evidence>
<evidence type="ECO:0000259" key="10">
    <source>
        <dbReference type="PROSITE" id="PS50157"/>
    </source>
</evidence>
<comment type="subcellular location">
    <subcellularLocation>
        <location evidence="1">Nucleus</location>
    </subcellularLocation>
</comment>
<evidence type="ECO:0000256" key="3">
    <source>
        <dbReference type="ARBA" id="ARBA00022737"/>
    </source>
</evidence>
<dbReference type="Gene3D" id="3.30.160.60">
    <property type="entry name" value="Classic Zinc Finger"/>
    <property type="match status" value="3"/>
</dbReference>
<dbReference type="GO" id="GO:0003677">
    <property type="term" value="F:DNA binding"/>
    <property type="evidence" value="ECO:0007669"/>
    <property type="project" value="UniProtKB-KW"/>
</dbReference>
<reference evidence="11 12" key="1">
    <citation type="journal article" date="2020" name="Nat. Commun.">
        <title>Donkey genomes provide new insights into domestication and selection for coat color.</title>
        <authorList>
            <person name="Wang"/>
            <person name="C."/>
            <person name="Li"/>
            <person name="H."/>
            <person name="Guo"/>
            <person name="Y."/>
            <person name="Huang"/>
            <person name="J."/>
            <person name="Sun"/>
            <person name="Y."/>
            <person name="Min"/>
            <person name="J."/>
            <person name="Wang"/>
            <person name="J."/>
            <person name="Fang"/>
            <person name="X."/>
            <person name="Zhao"/>
            <person name="Z."/>
            <person name="Wang"/>
            <person name="S."/>
            <person name="Zhang"/>
            <person name="Y."/>
            <person name="Liu"/>
            <person name="Q."/>
            <person name="Jiang"/>
            <person name="Q."/>
            <person name="Wang"/>
            <person name="X."/>
            <person name="Guo"/>
            <person name="Y."/>
            <person name="Yang"/>
            <person name="C."/>
            <person name="Wang"/>
            <person name="Y."/>
            <person name="Tian"/>
            <person name="F."/>
            <person name="Zhuang"/>
            <person name="G."/>
            <person name="Fan"/>
            <person name="Y."/>
            <person name="Gao"/>
            <person name="Q."/>
            <person name="Li"/>
            <person name="Y."/>
            <person name="Ju"/>
            <person name="Z."/>
            <person name="Li"/>
            <person name="J."/>
            <person name="Li"/>
            <person name="R."/>
            <person name="Hou"/>
            <person name="M."/>
            <person name="Yang"/>
            <person name="G."/>
            <person name="Liu"/>
            <person name="G."/>
            <person name="Liu"/>
            <person name="W."/>
            <person name="Guo"/>
            <person name="J."/>
            <person name="Pan"/>
            <person name="S."/>
            <person name="Fan"/>
            <person name="G."/>
            <person name="Zhang"/>
            <person name="W."/>
            <person name="Zhang"/>
            <person name="R."/>
            <person name="Yu"/>
            <person name="J."/>
            <person name="Zhang"/>
            <person name="X."/>
            <person name="Yin"/>
            <person name="Q."/>
            <person name="Ji"/>
            <person name="C."/>
            <person name="Jin"/>
            <person name="Y."/>
            <person name="Yue"/>
            <person name="G."/>
            <person name="Liu"/>
            <person name="M."/>
            <person name="Xu"/>
            <person name="J."/>
            <person name="Liu"/>
            <person name="S."/>
            <person name="Jordana"/>
            <person name="J."/>
            <person name="Noce"/>
            <person name="A."/>
            <person name="Amills"/>
            <person name="M."/>
            <person name="Wu"/>
            <person name="D.D."/>
            <person name="Li"/>
            <person name="S."/>
            <person name="Zhou"/>
            <person name="X. and Zhong"/>
            <person name="J."/>
        </authorList>
    </citation>
    <scope>NUCLEOTIDE SEQUENCE [LARGE SCALE GENOMIC DNA]</scope>
</reference>
<dbReference type="PROSITE" id="PS00028">
    <property type="entry name" value="ZINC_FINGER_C2H2_1"/>
    <property type="match status" value="2"/>
</dbReference>
<evidence type="ECO:0000256" key="4">
    <source>
        <dbReference type="ARBA" id="ARBA00022771"/>
    </source>
</evidence>
<dbReference type="SUPFAM" id="SSF57667">
    <property type="entry name" value="beta-beta-alpha zinc fingers"/>
    <property type="match status" value="3"/>
</dbReference>
<dbReference type="FunFam" id="3.30.160.60:FF:000029">
    <property type="entry name" value="GLI family zinc finger 4"/>
    <property type="match status" value="1"/>
</dbReference>
<feature type="domain" description="C2H2-type" evidence="10">
    <location>
        <begin position="120"/>
        <end position="148"/>
    </location>
</feature>
<keyword evidence="6" id="KW-0238">DNA-binding</keyword>
<dbReference type="GeneTree" id="ENSGT00940000163580"/>
<feature type="region of interest" description="Disordered" evidence="9">
    <location>
        <begin position="83"/>
        <end position="112"/>
    </location>
</feature>
<dbReference type="InterPro" id="IPR036236">
    <property type="entry name" value="Znf_C2H2_sf"/>
</dbReference>
<feature type="domain" description="C2H2-type" evidence="10">
    <location>
        <begin position="149"/>
        <end position="177"/>
    </location>
</feature>